<keyword evidence="2" id="KW-1185">Reference proteome</keyword>
<evidence type="ECO:0000313" key="1">
    <source>
        <dbReference type="EMBL" id="CAG7726362.1"/>
    </source>
</evidence>
<sequence length="27" mass="3024">TLEKGPSTNVVIVKRKIRVIRMGCGHM</sequence>
<protein>
    <submittedName>
        <fullName evidence="1">Uncharacterized protein</fullName>
    </submittedName>
</protein>
<dbReference type="Proteomes" id="UP000708208">
    <property type="component" value="Unassembled WGS sequence"/>
</dbReference>
<comment type="caution">
    <text evidence="1">The sequence shown here is derived from an EMBL/GenBank/DDBJ whole genome shotgun (WGS) entry which is preliminary data.</text>
</comment>
<dbReference type="EMBL" id="CAJVCH010134461">
    <property type="protein sequence ID" value="CAG7726362.1"/>
    <property type="molecule type" value="Genomic_DNA"/>
</dbReference>
<accession>A0A8J2P5E3</accession>
<dbReference type="AlphaFoldDB" id="A0A8J2P5E3"/>
<proteinExistence type="predicted"/>
<gene>
    <name evidence="1" type="ORF">AFUS01_LOCUS15277</name>
</gene>
<feature type="non-terminal residue" evidence="1">
    <location>
        <position position="1"/>
    </location>
</feature>
<reference evidence="1" key="1">
    <citation type="submission" date="2021-06" db="EMBL/GenBank/DDBJ databases">
        <authorList>
            <person name="Hodson N. C."/>
            <person name="Mongue J. A."/>
            <person name="Jaron S. K."/>
        </authorList>
    </citation>
    <scope>NUCLEOTIDE SEQUENCE</scope>
</reference>
<evidence type="ECO:0000313" key="2">
    <source>
        <dbReference type="Proteomes" id="UP000708208"/>
    </source>
</evidence>
<name>A0A8J2P5E3_9HEXA</name>
<organism evidence="1 2">
    <name type="scientific">Allacma fusca</name>
    <dbReference type="NCBI Taxonomy" id="39272"/>
    <lineage>
        <taxon>Eukaryota</taxon>
        <taxon>Metazoa</taxon>
        <taxon>Ecdysozoa</taxon>
        <taxon>Arthropoda</taxon>
        <taxon>Hexapoda</taxon>
        <taxon>Collembola</taxon>
        <taxon>Symphypleona</taxon>
        <taxon>Sminthuridae</taxon>
        <taxon>Allacma</taxon>
    </lineage>
</organism>